<dbReference type="STRING" id="72004.ENSBMUP00000018422"/>
<dbReference type="InterPro" id="IPR008661">
    <property type="entry name" value="L6_membrane"/>
</dbReference>
<evidence type="ECO:0000313" key="8">
    <source>
        <dbReference type="Proteomes" id="UP000011080"/>
    </source>
</evidence>
<comment type="subcellular location">
    <subcellularLocation>
        <location evidence="1">Membrane</location>
        <topology evidence="1">Multi-pass membrane protein</topology>
    </subcellularLocation>
</comment>
<dbReference type="PANTHER" id="PTHR14198:SF17">
    <property type="entry name" value="TRANSMEMBRANE 4 L6 FAMILY MEMBER 20"/>
    <property type="match status" value="1"/>
</dbReference>
<accession>L8IWN3</accession>
<dbReference type="Pfam" id="PF05805">
    <property type="entry name" value="L6_membrane"/>
    <property type="match status" value="1"/>
</dbReference>
<dbReference type="Proteomes" id="UP000011080">
    <property type="component" value="Unassembled WGS sequence"/>
</dbReference>
<gene>
    <name evidence="7" type="ORF">M91_19877</name>
</gene>
<evidence type="ECO:0000256" key="5">
    <source>
        <dbReference type="ARBA" id="ARBA00023136"/>
    </source>
</evidence>
<evidence type="ECO:0000256" key="2">
    <source>
        <dbReference type="ARBA" id="ARBA00006193"/>
    </source>
</evidence>
<keyword evidence="4 6" id="KW-1133">Transmembrane helix</keyword>
<evidence type="ECO:0000256" key="4">
    <source>
        <dbReference type="ARBA" id="ARBA00022989"/>
    </source>
</evidence>
<keyword evidence="5 6" id="KW-0472">Membrane</keyword>
<evidence type="ECO:0000256" key="1">
    <source>
        <dbReference type="ARBA" id="ARBA00004141"/>
    </source>
</evidence>
<comment type="similarity">
    <text evidence="2">Belongs to the L6 tetraspanin family.</text>
</comment>
<keyword evidence="3 6" id="KW-0812">Transmembrane</keyword>
<protein>
    <submittedName>
        <fullName evidence="7">Transmembrane 4 L6 family member 20</fullName>
    </submittedName>
</protein>
<organism evidence="7 8">
    <name type="scientific">Bos mutus</name>
    <name type="common">wild yak</name>
    <dbReference type="NCBI Taxonomy" id="72004"/>
    <lineage>
        <taxon>Eukaryota</taxon>
        <taxon>Metazoa</taxon>
        <taxon>Chordata</taxon>
        <taxon>Craniata</taxon>
        <taxon>Vertebrata</taxon>
        <taxon>Euteleostomi</taxon>
        <taxon>Mammalia</taxon>
        <taxon>Eutheria</taxon>
        <taxon>Laurasiatheria</taxon>
        <taxon>Artiodactyla</taxon>
        <taxon>Ruminantia</taxon>
        <taxon>Pecora</taxon>
        <taxon>Bovidae</taxon>
        <taxon>Bovinae</taxon>
        <taxon>Bos</taxon>
    </lineage>
</organism>
<dbReference type="GO" id="GO:0016020">
    <property type="term" value="C:membrane"/>
    <property type="evidence" value="ECO:0007669"/>
    <property type="project" value="UniProtKB-SubCell"/>
</dbReference>
<evidence type="ECO:0000256" key="3">
    <source>
        <dbReference type="ARBA" id="ARBA00022692"/>
    </source>
</evidence>
<feature type="transmembrane region" description="Helical" evidence="6">
    <location>
        <begin position="31"/>
        <end position="51"/>
    </location>
</feature>
<evidence type="ECO:0000313" key="7">
    <source>
        <dbReference type="EMBL" id="ELR60403.1"/>
    </source>
</evidence>
<proteinExistence type="inferred from homology"/>
<dbReference type="AlphaFoldDB" id="L8IWN3"/>
<feature type="transmembrane region" description="Helical" evidence="6">
    <location>
        <begin position="202"/>
        <end position="235"/>
    </location>
</feature>
<feature type="transmembrane region" description="Helical" evidence="6">
    <location>
        <begin position="66"/>
        <end position="88"/>
    </location>
</feature>
<dbReference type="PANTHER" id="PTHR14198">
    <property type="entry name" value="TRANSMEMBRANE 4 L6 FAMILY MEMBER 1-RELATED"/>
    <property type="match status" value="1"/>
</dbReference>
<feature type="non-terminal residue" evidence="7">
    <location>
        <position position="247"/>
    </location>
</feature>
<evidence type="ECO:0000256" key="6">
    <source>
        <dbReference type="SAM" id="Phobius"/>
    </source>
</evidence>
<sequence length="247" mass="27200">RQTATQTGFLLNQGVTMTCCEGWTSCNGFSLLVLLLLGVTLNAIPLILNFVDEDQFFENPISCFEWWFPGIIGAGVMAIPATTMSLAARKRACCNNKTGMFLSSLLNAITVIGAAYCLLVSIQALAEGPLICNSQSNTTSSCEFSLKNLTANYKESFDLQWFFEDSCVPHTDSNNPSITNTTANNWRVYNLHFNSIENQHRIIHFSVFLGLLLVGILEILFGLSQIIIGFFGCLCGGVSKRRRSQIV</sequence>
<name>L8IWN3_9CETA</name>
<dbReference type="EMBL" id="JH880594">
    <property type="protein sequence ID" value="ELR60403.1"/>
    <property type="molecule type" value="Genomic_DNA"/>
</dbReference>
<feature type="transmembrane region" description="Helical" evidence="6">
    <location>
        <begin position="100"/>
        <end position="126"/>
    </location>
</feature>
<reference evidence="7 8" key="1">
    <citation type="journal article" date="2012" name="Nat. Genet.">
        <title>The yak genome and adaptation to life at high altitude.</title>
        <authorList>
            <person name="Qiu Q."/>
            <person name="Zhang G."/>
            <person name="Ma T."/>
            <person name="Qian W."/>
            <person name="Wang J."/>
            <person name="Ye Z."/>
            <person name="Cao C."/>
            <person name="Hu Q."/>
            <person name="Kim J."/>
            <person name="Larkin D.M."/>
            <person name="Auvil L."/>
            <person name="Capitanu B."/>
            <person name="Ma J."/>
            <person name="Lewin H.A."/>
            <person name="Qian X."/>
            <person name="Lang Y."/>
            <person name="Zhou R."/>
            <person name="Wang L."/>
            <person name="Wang K."/>
            <person name="Xia J."/>
            <person name="Liao S."/>
            <person name="Pan S."/>
            <person name="Lu X."/>
            <person name="Hou H."/>
            <person name="Wang Y."/>
            <person name="Zang X."/>
            <person name="Yin Y."/>
            <person name="Ma H."/>
            <person name="Zhang J."/>
            <person name="Wang Z."/>
            <person name="Zhang Y."/>
            <person name="Zhang D."/>
            <person name="Yonezawa T."/>
            <person name="Hasegawa M."/>
            <person name="Zhong Y."/>
            <person name="Liu W."/>
            <person name="Zhang Y."/>
            <person name="Huang Z."/>
            <person name="Zhang S."/>
            <person name="Long R."/>
            <person name="Yang H."/>
            <person name="Wang J."/>
            <person name="Lenstra J.A."/>
            <person name="Cooper D.N."/>
            <person name="Wu Y."/>
            <person name="Wang J."/>
            <person name="Shi P."/>
            <person name="Wang J."/>
            <person name="Liu J."/>
        </authorList>
    </citation>
    <scope>NUCLEOTIDE SEQUENCE [LARGE SCALE GENOMIC DNA]</scope>
    <source>
        <strain evidence="8">yakQH1</strain>
    </source>
</reference>